<proteinExistence type="predicted"/>
<organism evidence="1">
    <name type="scientific">marine sediment metagenome</name>
    <dbReference type="NCBI Taxonomy" id="412755"/>
    <lineage>
        <taxon>unclassified sequences</taxon>
        <taxon>metagenomes</taxon>
        <taxon>ecological metagenomes</taxon>
    </lineage>
</organism>
<evidence type="ECO:0000313" key="1">
    <source>
        <dbReference type="EMBL" id="KKN75847.1"/>
    </source>
</evidence>
<gene>
    <name evidence="1" type="ORF">LCGC14_0377230</name>
</gene>
<sequence>MADLHIVHEAIEKRIKWLEDITKRLDDVGNIKAIALGDYDKAIAIATAKLALGTVKEVCGVAIDGKPPATLIKKLAEGMCSDERVTQEIATNAYKSIITKIGVLSATLNAKQSIFRHIS</sequence>
<reference evidence="1" key="1">
    <citation type="journal article" date="2015" name="Nature">
        <title>Complex archaea that bridge the gap between prokaryotes and eukaryotes.</title>
        <authorList>
            <person name="Spang A."/>
            <person name="Saw J.H."/>
            <person name="Jorgensen S.L."/>
            <person name="Zaremba-Niedzwiedzka K."/>
            <person name="Martijn J."/>
            <person name="Lind A.E."/>
            <person name="van Eijk R."/>
            <person name="Schleper C."/>
            <person name="Guy L."/>
            <person name="Ettema T.J."/>
        </authorList>
    </citation>
    <scope>NUCLEOTIDE SEQUENCE</scope>
</reference>
<dbReference type="EMBL" id="LAZR01000303">
    <property type="protein sequence ID" value="KKN75847.1"/>
    <property type="molecule type" value="Genomic_DNA"/>
</dbReference>
<comment type="caution">
    <text evidence="1">The sequence shown here is derived from an EMBL/GenBank/DDBJ whole genome shotgun (WGS) entry which is preliminary data.</text>
</comment>
<name>A0A0F9TLS4_9ZZZZ</name>
<accession>A0A0F9TLS4</accession>
<dbReference type="AlphaFoldDB" id="A0A0F9TLS4"/>
<protein>
    <submittedName>
        <fullName evidence="1">Uncharacterized protein</fullName>
    </submittedName>
</protein>